<reference evidence="2 3" key="1">
    <citation type="submission" date="2023-02" db="EMBL/GenBank/DDBJ databases">
        <title>LHISI_Scaffold_Assembly.</title>
        <authorList>
            <person name="Stuart O.P."/>
            <person name="Cleave R."/>
            <person name="Magrath M.J.L."/>
            <person name="Mikheyev A.S."/>
        </authorList>
    </citation>
    <scope>NUCLEOTIDE SEQUENCE [LARGE SCALE GENOMIC DNA]</scope>
    <source>
        <strain evidence="2">Daus_M_001</strain>
        <tissue evidence="2">Leg muscle</tissue>
    </source>
</reference>
<feature type="region of interest" description="Disordered" evidence="1">
    <location>
        <begin position="402"/>
        <end position="428"/>
    </location>
</feature>
<keyword evidence="3" id="KW-1185">Reference proteome</keyword>
<dbReference type="Proteomes" id="UP001159363">
    <property type="component" value="Chromosome 3"/>
</dbReference>
<feature type="compositionally biased region" description="Polar residues" evidence="1">
    <location>
        <begin position="402"/>
        <end position="412"/>
    </location>
</feature>
<evidence type="ECO:0000313" key="3">
    <source>
        <dbReference type="Proteomes" id="UP001159363"/>
    </source>
</evidence>
<protein>
    <submittedName>
        <fullName evidence="2">Uncharacterized protein</fullName>
    </submittedName>
</protein>
<dbReference type="EMBL" id="JARBHB010000003">
    <property type="protein sequence ID" value="KAJ8891010.1"/>
    <property type="molecule type" value="Genomic_DNA"/>
</dbReference>
<organism evidence="2 3">
    <name type="scientific">Dryococelus australis</name>
    <dbReference type="NCBI Taxonomy" id="614101"/>
    <lineage>
        <taxon>Eukaryota</taxon>
        <taxon>Metazoa</taxon>
        <taxon>Ecdysozoa</taxon>
        <taxon>Arthropoda</taxon>
        <taxon>Hexapoda</taxon>
        <taxon>Insecta</taxon>
        <taxon>Pterygota</taxon>
        <taxon>Neoptera</taxon>
        <taxon>Polyneoptera</taxon>
        <taxon>Phasmatodea</taxon>
        <taxon>Verophasmatodea</taxon>
        <taxon>Anareolatae</taxon>
        <taxon>Phasmatidae</taxon>
        <taxon>Eurycanthinae</taxon>
        <taxon>Dryococelus</taxon>
    </lineage>
</organism>
<evidence type="ECO:0000313" key="2">
    <source>
        <dbReference type="EMBL" id="KAJ8891010.1"/>
    </source>
</evidence>
<name>A0ABQ9I423_9NEOP</name>
<proteinExistence type="predicted"/>
<evidence type="ECO:0000256" key="1">
    <source>
        <dbReference type="SAM" id="MobiDB-lite"/>
    </source>
</evidence>
<sequence>MQKRTIVMAIREAYELFKAYNPYMKIGKSAFYSLQPNEVLLVAFTEHIIIIHSSAKMKFRVLFGVMIKSLYSPAASGYLPKKQKLIINVCNDTSHAKYAAWTFLKKVFRYLREIKDSVSSMKIFSDSCATQLKKRYILAILVDIKDYAELINLHQAFFAASHGKESIDFKKILRLSDVYTDSEEETSREPKALTVKDIQPEVFILIKIVAESKKINIEYRYAAICQSYMSDDDGELVITSLNLSNEPYAAASQYFIKVLGRMDGMAGGLFDRESEDKVYDGCMEFLSFIKDISDESGTHMSKLKTLWSILTKELDLGFARGERCQITLQTFQIVDGYRTDVEIPRAPVPLQTRRSTRSCSQGCLQTQVPMKQDVLPERTTCGNIRFPCLKRAYQGPVRQNGLTAQRNHSGKTLQGRKSAEMRVGTRESERNNKSAERCTCALNALYQTKDVGLWKLNGSLSRSYMNCMLQKTHWCTSYIDAAASTISLPPKGAQSEGDCKKLSHIVRNCRKWVEDGKPLLPRAKSEGAQLEESVETVKGRMAATASLESGISESVNSIHKSYFLPLRITLNHSTVHDIAS</sequence>
<feature type="compositionally biased region" description="Basic and acidic residues" evidence="1">
    <location>
        <begin position="417"/>
        <end position="428"/>
    </location>
</feature>
<accession>A0ABQ9I423</accession>
<comment type="caution">
    <text evidence="2">The sequence shown here is derived from an EMBL/GenBank/DDBJ whole genome shotgun (WGS) entry which is preliminary data.</text>
</comment>
<gene>
    <name evidence="2" type="ORF">PR048_010519</name>
</gene>